<dbReference type="InterPro" id="IPR036047">
    <property type="entry name" value="F-box-like_dom_sf"/>
</dbReference>
<sequence length="523" mass="58840">MKAPPSKLSNELSEICTNFETKAIEAIRGQTVNLNDPSPEFEILQGGLAAAQQKIARVLKEQHNHCTPLDRLPDELIATILQYGFEGQPRTSINGITYIFPAYSLCTRWRRIAINSPSLWSKIVLPCSPKLFRLIRDRSSSLLLDIYVADLEYASDISMKFLGEALREIIPRIARLDINWHSDPAVDFPTLERLLSTDLAGKEFSALKVLDLSDPAGPGGHVLGANVNAPLLHTMHFCGPSDRIPRTFHHLTHLKFNWCRLELQDILNLLKEFPLLEKCTIIDDEASEEGQNHVDHPMILLDKLQYLSVDELTTSTMESLLRHLEVPPHAALSLGTCEPMVVDQSLHDLLRLCLSESVQLTIDGYCKRIRYLTTSTSRGPISITYTPHRVSSEEIRELPLLASCTKQLSVLDLQFWDLPSLADLTKALTIWCGITCIRVRSQELDFERVLTALEETSDIVCPLLRTIDCVGTRFSSVRMKRFLEFRQKKGVRLEELRASKGYSTSGLDGLGHLLDRVLEVGSP</sequence>
<proteinExistence type="predicted"/>
<dbReference type="SUPFAM" id="SSF52047">
    <property type="entry name" value="RNI-like"/>
    <property type="match status" value="1"/>
</dbReference>
<dbReference type="InterPro" id="IPR032675">
    <property type="entry name" value="LRR_dom_sf"/>
</dbReference>
<dbReference type="SUPFAM" id="SSF81383">
    <property type="entry name" value="F-box domain"/>
    <property type="match status" value="1"/>
</dbReference>
<organism evidence="1 2">
    <name type="scientific">Sistotremastrum suecicum HHB10207 ss-3</name>
    <dbReference type="NCBI Taxonomy" id="1314776"/>
    <lineage>
        <taxon>Eukaryota</taxon>
        <taxon>Fungi</taxon>
        <taxon>Dikarya</taxon>
        <taxon>Basidiomycota</taxon>
        <taxon>Agaricomycotina</taxon>
        <taxon>Agaricomycetes</taxon>
        <taxon>Sistotremastrales</taxon>
        <taxon>Sistotremastraceae</taxon>
        <taxon>Sistotremastrum</taxon>
    </lineage>
</organism>
<dbReference type="Gene3D" id="1.20.1280.50">
    <property type="match status" value="1"/>
</dbReference>
<gene>
    <name evidence="1" type="ORF">SISSUDRAFT_1066551</name>
</gene>
<dbReference type="Gene3D" id="3.80.10.10">
    <property type="entry name" value="Ribonuclease Inhibitor"/>
    <property type="match status" value="1"/>
</dbReference>
<dbReference type="EMBL" id="KV428282">
    <property type="protein sequence ID" value="KZT32931.1"/>
    <property type="molecule type" value="Genomic_DNA"/>
</dbReference>
<accession>A0A165Y6J1</accession>
<evidence type="ECO:0000313" key="2">
    <source>
        <dbReference type="Proteomes" id="UP000076798"/>
    </source>
</evidence>
<evidence type="ECO:0000313" key="1">
    <source>
        <dbReference type="EMBL" id="KZT32931.1"/>
    </source>
</evidence>
<dbReference type="Proteomes" id="UP000076798">
    <property type="component" value="Unassembled WGS sequence"/>
</dbReference>
<reference evidence="1 2" key="1">
    <citation type="journal article" date="2016" name="Mol. Biol. Evol.">
        <title>Comparative Genomics of Early-Diverging Mushroom-Forming Fungi Provides Insights into the Origins of Lignocellulose Decay Capabilities.</title>
        <authorList>
            <person name="Nagy L.G."/>
            <person name="Riley R."/>
            <person name="Tritt A."/>
            <person name="Adam C."/>
            <person name="Daum C."/>
            <person name="Floudas D."/>
            <person name="Sun H."/>
            <person name="Yadav J.S."/>
            <person name="Pangilinan J."/>
            <person name="Larsson K.H."/>
            <person name="Matsuura K."/>
            <person name="Barry K."/>
            <person name="Labutti K."/>
            <person name="Kuo R."/>
            <person name="Ohm R.A."/>
            <person name="Bhattacharya S.S."/>
            <person name="Shirouzu T."/>
            <person name="Yoshinaga Y."/>
            <person name="Martin F.M."/>
            <person name="Grigoriev I.V."/>
            <person name="Hibbett D.S."/>
        </authorList>
    </citation>
    <scope>NUCLEOTIDE SEQUENCE [LARGE SCALE GENOMIC DNA]</scope>
    <source>
        <strain evidence="1 2">HHB10207 ss-3</strain>
    </source>
</reference>
<dbReference type="OrthoDB" id="3221235at2759"/>
<protein>
    <submittedName>
        <fullName evidence="1">Uncharacterized protein</fullName>
    </submittedName>
</protein>
<name>A0A165Y6J1_9AGAM</name>
<dbReference type="AlphaFoldDB" id="A0A165Y6J1"/>
<keyword evidence="2" id="KW-1185">Reference proteome</keyword>